<evidence type="ECO:0000313" key="2">
    <source>
        <dbReference type="EMBL" id="KOR47016.1"/>
    </source>
</evidence>
<dbReference type="AlphaFoldDB" id="A0AAP0ZNI8"/>
<gene>
    <name evidence="2" type="ORF">ADT25_05525</name>
</gene>
<sequence length="108" mass="12478">MLERLGDDDEEIRASSQQAQFQVQIIALAEQTARTCSDLESSRYVSGIAVREKHLDLLGKKQQLVDIRRQIQQLRRERSSLASDMQSQMAQSKLDSLDLQRKTFELDR</sequence>
<feature type="coiled-coil region" evidence="1">
    <location>
        <begin position="57"/>
        <end position="91"/>
    </location>
</feature>
<evidence type="ECO:0000256" key="1">
    <source>
        <dbReference type="SAM" id="Coils"/>
    </source>
</evidence>
<accession>A0AAP0ZNI8</accession>
<reference evidence="2 3" key="1">
    <citation type="submission" date="2015-07" db="EMBL/GenBank/DDBJ databases">
        <authorList>
            <consortium name="Consortium for Microbial Forensics and Genomics (microFORGE)"/>
            <person name="Knight B.M."/>
            <person name="Roberts D.P."/>
            <person name="Lin D."/>
            <person name="Hari K."/>
            <person name="Fletcher J."/>
            <person name="Melcher U."/>
            <person name="Blagden T."/>
            <person name="Winegar R.A."/>
        </authorList>
    </citation>
    <scope>NUCLEOTIDE SEQUENCE [LARGE SCALE GENOMIC DNA]</scope>
    <source>
        <strain evidence="2 3">X11-5A</strain>
    </source>
</reference>
<dbReference type="Proteomes" id="UP000036790">
    <property type="component" value="Unassembled WGS sequence"/>
</dbReference>
<organism evidence="2 3">
    <name type="scientific">Xanthomonas oryzae</name>
    <dbReference type="NCBI Taxonomy" id="347"/>
    <lineage>
        <taxon>Bacteria</taxon>
        <taxon>Pseudomonadati</taxon>
        <taxon>Pseudomonadota</taxon>
        <taxon>Gammaproteobacteria</taxon>
        <taxon>Lysobacterales</taxon>
        <taxon>Lysobacteraceae</taxon>
        <taxon>Xanthomonas</taxon>
    </lineage>
</organism>
<evidence type="ECO:0000313" key="3">
    <source>
        <dbReference type="Proteomes" id="UP000036790"/>
    </source>
</evidence>
<dbReference type="RefSeq" id="WP_019301182.1">
    <property type="nucleotide sequence ID" value="NZ_CP036251.1"/>
</dbReference>
<keyword evidence="1" id="KW-0175">Coiled coil</keyword>
<comment type="caution">
    <text evidence="2">The sequence shown here is derived from an EMBL/GenBank/DDBJ whole genome shotgun (WGS) entry which is preliminary data.</text>
</comment>
<proteinExistence type="predicted"/>
<reference evidence="2 3" key="2">
    <citation type="submission" date="2015-09" db="EMBL/GenBank/DDBJ databases">
        <title>Draft genome sequence of Xanthomonas oryzae pv. USA str. X11-5A.</title>
        <authorList>
            <person name="Knight B.M."/>
            <person name="Roberts D.P."/>
            <person name="Lin D."/>
            <person name="Hari K."/>
            <person name="Fletcher J."/>
            <person name="Melcher U."/>
            <person name="Blagden T."/>
            <person name="Winegar R.A."/>
        </authorList>
    </citation>
    <scope>NUCLEOTIDE SEQUENCE [LARGE SCALE GENOMIC DNA]</scope>
    <source>
        <strain evidence="2 3">X11-5A</strain>
    </source>
</reference>
<name>A0AAP0ZNI8_9XANT</name>
<dbReference type="EMBL" id="LHUJ01000111">
    <property type="protein sequence ID" value="KOR47016.1"/>
    <property type="molecule type" value="Genomic_DNA"/>
</dbReference>
<protein>
    <submittedName>
        <fullName evidence="2">Secretion protein</fullName>
    </submittedName>
</protein>